<dbReference type="PANTHER" id="PTHR33705">
    <property type="entry name" value="PHOSPHOCARRIER PROTEIN HPR"/>
    <property type="match status" value="1"/>
</dbReference>
<comment type="caution">
    <text evidence="7">The sequence shown here is derived from an EMBL/GenBank/DDBJ whole genome shotgun (WGS) entry which is preliminary data.</text>
</comment>
<evidence type="ECO:0000313" key="8">
    <source>
        <dbReference type="Proteomes" id="UP001410795"/>
    </source>
</evidence>
<gene>
    <name evidence="7" type="ORF">GCM10022202_11710</name>
</gene>
<keyword evidence="8" id="KW-1185">Reference proteome</keyword>
<reference evidence="8" key="1">
    <citation type="journal article" date="2019" name="Int. J. Syst. Evol. Microbiol.">
        <title>The Global Catalogue of Microorganisms (GCM) 10K type strain sequencing project: providing services to taxonomists for standard genome sequencing and annotation.</title>
        <authorList>
            <consortium name="The Broad Institute Genomics Platform"/>
            <consortium name="The Broad Institute Genome Sequencing Center for Infectious Disease"/>
            <person name="Wu L."/>
            <person name="Ma J."/>
        </authorList>
    </citation>
    <scope>NUCLEOTIDE SEQUENCE [LARGE SCALE GENOMIC DNA]</scope>
    <source>
        <strain evidence="8">JCM 16546</strain>
    </source>
</reference>
<dbReference type="Proteomes" id="UP001410795">
    <property type="component" value="Unassembled WGS sequence"/>
</dbReference>
<comment type="function">
    <text evidence="1">General (non sugar-specific) component of the phosphoenolpyruvate-dependent sugar phosphotransferase system (sugar PTS). This major carbohydrate active-transport system catalyzes the phosphorylation of incoming sugar substrates concomitantly with their translocation across the cell membrane. The phosphoryl group from phosphoenolpyruvate (PEP) is transferred to the phosphoryl carrier protein HPr by enzyme I. Phospho-HPr then transfers it to the PTS EIIA domain.</text>
</comment>
<dbReference type="PROSITE" id="PS00369">
    <property type="entry name" value="PTS_HPR_HIS"/>
    <property type="match status" value="1"/>
</dbReference>
<dbReference type="PROSITE" id="PS51350">
    <property type="entry name" value="PTS_HPR_DOM"/>
    <property type="match status" value="1"/>
</dbReference>
<dbReference type="CDD" id="cd00367">
    <property type="entry name" value="PTS-HPr_like"/>
    <property type="match status" value="1"/>
</dbReference>
<dbReference type="Pfam" id="PF00381">
    <property type="entry name" value="PTS-HPr"/>
    <property type="match status" value="1"/>
</dbReference>
<evidence type="ECO:0000256" key="3">
    <source>
        <dbReference type="ARBA" id="ARBA00020422"/>
    </source>
</evidence>
<dbReference type="Gene3D" id="3.30.1340.10">
    <property type="entry name" value="HPr-like"/>
    <property type="match status" value="1"/>
</dbReference>
<dbReference type="PANTHER" id="PTHR33705:SF2">
    <property type="entry name" value="PHOSPHOCARRIER PROTEIN NPR"/>
    <property type="match status" value="1"/>
</dbReference>
<evidence type="ECO:0000313" key="7">
    <source>
        <dbReference type="EMBL" id="GAA3653500.1"/>
    </source>
</evidence>
<name>A0ABP7B9A5_9MICO</name>
<dbReference type="RefSeq" id="WP_221855246.1">
    <property type="nucleotide sequence ID" value="NZ_BAAAYV010000005.1"/>
</dbReference>
<keyword evidence="5" id="KW-0598">Phosphotransferase system</keyword>
<accession>A0ABP7B9A5</accession>
<evidence type="ECO:0000256" key="1">
    <source>
        <dbReference type="ARBA" id="ARBA00003681"/>
    </source>
</evidence>
<feature type="domain" description="HPr" evidence="6">
    <location>
        <begin position="1"/>
        <end position="84"/>
    </location>
</feature>
<comment type="subcellular location">
    <subcellularLocation>
        <location evidence="2">Cytoplasm</location>
    </subcellularLocation>
</comment>
<evidence type="ECO:0000256" key="4">
    <source>
        <dbReference type="ARBA" id="ARBA00022490"/>
    </source>
</evidence>
<evidence type="ECO:0000259" key="6">
    <source>
        <dbReference type="PROSITE" id="PS51350"/>
    </source>
</evidence>
<dbReference type="NCBIfam" id="TIGR01003">
    <property type="entry name" value="PTS_HPr_family"/>
    <property type="match status" value="1"/>
</dbReference>
<evidence type="ECO:0000256" key="2">
    <source>
        <dbReference type="ARBA" id="ARBA00004496"/>
    </source>
</evidence>
<dbReference type="InterPro" id="IPR000032">
    <property type="entry name" value="HPr-like"/>
</dbReference>
<keyword evidence="4" id="KW-0963">Cytoplasm</keyword>
<dbReference type="InterPro" id="IPR050399">
    <property type="entry name" value="HPr"/>
</dbReference>
<organism evidence="7 8">
    <name type="scientific">Microbacterium marinilacus</name>
    <dbReference type="NCBI Taxonomy" id="415209"/>
    <lineage>
        <taxon>Bacteria</taxon>
        <taxon>Bacillati</taxon>
        <taxon>Actinomycetota</taxon>
        <taxon>Actinomycetes</taxon>
        <taxon>Micrococcales</taxon>
        <taxon>Microbacteriaceae</taxon>
        <taxon>Microbacterium</taxon>
    </lineage>
</organism>
<protein>
    <recommendedName>
        <fullName evidence="3">Phosphocarrier protein HPr</fullName>
    </recommendedName>
</protein>
<sequence>MAQRSIVVTAEGGLHARPAAELVRLAQRLSGGLRIRAGAEVVDAASVLSLMELALAPGDRVVLEADGEGADAALTAAAALLAPA</sequence>
<dbReference type="SUPFAM" id="SSF55594">
    <property type="entry name" value="HPr-like"/>
    <property type="match status" value="1"/>
</dbReference>
<dbReference type="PRINTS" id="PR00107">
    <property type="entry name" value="PHOSPHOCPHPR"/>
</dbReference>
<evidence type="ECO:0000256" key="5">
    <source>
        <dbReference type="ARBA" id="ARBA00022683"/>
    </source>
</evidence>
<proteinExistence type="predicted"/>
<dbReference type="InterPro" id="IPR001020">
    <property type="entry name" value="PTS_HPr_His_P_site"/>
</dbReference>
<dbReference type="InterPro" id="IPR035895">
    <property type="entry name" value="HPr-like_sf"/>
</dbReference>
<dbReference type="EMBL" id="BAAAYV010000005">
    <property type="protein sequence ID" value="GAA3653500.1"/>
    <property type="molecule type" value="Genomic_DNA"/>
</dbReference>